<accession>A0A1H1R0N7</accession>
<gene>
    <name evidence="1" type="ORF">SAMN04489834_1210</name>
</gene>
<dbReference type="Proteomes" id="UP000181956">
    <property type="component" value="Chromosome I"/>
</dbReference>
<evidence type="ECO:0000313" key="1">
    <source>
        <dbReference type="EMBL" id="SDS29146.1"/>
    </source>
</evidence>
<proteinExistence type="predicted"/>
<dbReference type="EMBL" id="LT629742">
    <property type="protein sequence ID" value="SDS29146.1"/>
    <property type="molecule type" value="Genomic_DNA"/>
</dbReference>
<name>A0A1H1R0N7_9MICO</name>
<organism evidence="1 2">
    <name type="scientific">Microterricola viridarii</name>
    <dbReference type="NCBI Taxonomy" id="412690"/>
    <lineage>
        <taxon>Bacteria</taxon>
        <taxon>Bacillati</taxon>
        <taxon>Actinomycetota</taxon>
        <taxon>Actinomycetes</taxon>
        <taxon>Micrococcales</taxon>
        <taxon>Microbacteriaceae</taxon>
        <taxon>Microterricola</taxon>
    </lineage>
</organism>
<reference evidence="2" key="1">
    <citation type="submission" date="2016-10" db="EMBL/GenBank/DDBJ databases">
        <authorList>
            <person name="Varghese N."/>
            <person name="Submissions S."/>
        </authorList>
    </citation>
    <scope>NUCLEOTIDE SEQUENCE [LARGE SCALE GENOMIC DNA]</scope>
    <source>
        <strain evidence="2">DSM 21772</strain>
    </source>
</reference>
<protein>
    <submittedName>
        <fullName evidence="1">Uncharacterized protein</fullName>
    </submittedName>
</protein>
<keyword evidence="2" id="KW-1185">Reference proteome</keyword>
<sequence length="54" mass="6113">MIILLFLTALGIWAIVGAVISVRRDGYRRCNTVEAGLRLAPRNALEMGKQWRGW</sequence>
<evidence type="ECO:0000313" key="2">
    <source>
        <dbReference type="Proteomes" id="UP000181956"/>
    </source>
</evidence>
<dbReference type="STRING" id="412690.SAMN04489834_1210"/>
<dbReference type="AlphaFoldDB" id="A0A1H1R0N7"/>